<evidence type="ECO:0000313" key="6">
    <source>
        <dbReference type="EMBL" id="GAP41031.1"/>
    </source>
</evidence>
<keyword evidence="7" id="KW-1185">Reference proteome</keyword>
<evidence type="ECO:0000313" key="7">
    <source>
        <dbReference type="Proteomes" id="UP000053370"/>
    </source>
</evidence>
<dbReference type="InterPro" id="IPR016024">
    <property type="entry name" value="ARM-type_fold"/>
</dbReference>
<dbReference type="PANTHER" id="PTHR43630:SF1">
    <property type="entry name" value="POLY-BETA-1,6-N-ACETYL-D-GLUCOSAMINE SYNTHASE"/>
    <property type="match status" value="1"/>
</dbReference>
<organism evidence="6">
    <name type="scientific">Flexilinea flocculi</name>
    <dbReference type="NCBI Taxonomy" id="1678840"/>
    <lineage>
        <taxon>Bacteria</taxon>
        <taxon>Bacillati</taxon>
        <taxon>Chloroflexota</taxon>
        <taxon>Anaerolineae</taxon>
        <taxon>Anaerolineales</taxon>
        <taxon>Anaerolineaceae</taxon>
        <taxon>Flexilinea</taxon>
    </lineage>
</organism>
<sequence length="961" mass="111591">MELNILILIIIVLFYILFLLIARILLNKFSTLNEIFIRNNRRLSRILSIVNHSYEINLESIKALKDLKQNLILSSEEDAERKKKIYQIEKQEIRKLQSKNVVRRKEAAANLGIIGDSDARAGLEQALLKEKDYSVKVYLVNALTEIRQKDSLPFLIQDLLDSTKWYRTKLISNILEFGYQFNDFFIEMKDTRRLEWIELMIHYAGIVYTDETKKYLFDFVDRFDSIQEEVRLFLQNNKQLLRKYKIEYVEDDMKILLEKACRLLSDTYSSDFGKEPYTSHINRTIRLNAYWAISKNPSVENLQFLLSHISDDLFENQIITMLSKMLESNPRLIYIVEDAFEAENEKAVRSRIANVLSNQIEYYVLQLLTKKYSRAKAILGQIIQNNQVNELIGFINLNKNLDLENSLAELVKENVDPDSETGNELRIYLKKTFLSKCGFIPIEPEQSVKIEKKDPNLIKAVAVTIFISFLLIPIIFLIRHRNELGSVSWINLLTDYVIEFNKGLIYYSLVYSLFNLLLIFFSIQNVKTQARLWNYKNYSMLFRKKMIPSISIIAPAFNESKSIVSSVKSLLNLKYPDYELIVVNDGSKDETLNNLIEAFQLVRTNYRFKTSLVTAPIRGIYRNDSLPNLIVIDKSNSGKADSLNAGINVSRNEYFCCIDSDSLLESDSLLKLASLTLDESRETPALGGNILPINSCKVNNGQIYEIHAPKNVIARFQAVEYIRAFMIGRLGWQQINSMMIISGAFGLFRKDRIIGIGGYLTSKGQYQKDTVGEDMELVVRIGRMLREMKQKFVILYAYNANCWTEVPEDLKSLKNQRYRWQRGLVDILYFHRKILFNKTYGQIGFIAMPYYLIFEMVGPQFEIQGYFLVIVSILLGILNAEFALLLFISVILLGMINSIISLLIIEREESYFSIRDLIRLIWIALIENFGPRQWISLWRVLGQIKMIFRSGGWGSIQRKGI</sequence>
<evidence type="ECO:0000256" key="4">
    <source>
        <dbReference type="SAM" id="Phobius"/>
    </source>
</evidence>
<name>A0A0S7BRN5_9CHLR</name>
<dbReference type="RefSeq" id="WP_082174747.1">
    <property type="nucleotide sequence ID" value="NZ_DF968181.1"/>
</dbReference>
<dbReference type="SMART" id="SM00567">
    <property type="entry name" value="EZ_HEAT"/>
    <property type="match status" value="2"/>
</dbReference>
<feature type="transmembrane region" description="Helical" evidence="4">
    <location>
        <begin position="884"/>
        <end position="905"/>
    </location>
</feature>
<comment type="similarity">
    <text evidence="1">Belongs to the glycosyltransferase 2 family.</text>
</comment>
<evidence type="ECO:0000256" key="3">
    <source>
        <dbReference type="ARBA" id="ARBA00022679"/>
    </source>
</evidence>
<proteinExistence type="inferred from homology"/>
<feature type="transmembrane region" description="Helical" evidence="4">
    <location>
        <begin position="457"/>
        <end position="478"/>
    </location>
</feature>
<dbReference type="Proteomes" id="UP000053370">
    <property type="component" value="Unassembled WGS sequence"/>
</dbReference>
<accession>A0A0S7BRN5</accession>
<keyword evidence="3 6" id="KW-0808">Transferase</keyword>
<feature type="transmembrane region" description="Helical" evidence="4">
    <location>
        <begin position="504"/>
        <end position="523"/>
    </location>
</feature>
<dbReference type="EMBL" id="DF968181">
    <property type="protein sequence ID" value="GAP41031.1"/>
    <property type="molecule type" value="Genomic_DNA"/>
</dbReference>
<dbReference type="SUPFAM" id="SSF48371">
    <property type="entry name" value="ARM repeat"/>
    <property type="match status" value="1"/>
</dbReference>
<dbReference type="InterPro" id="IPR011989">
    <property type="entry name" value="ARM-like"/>
</dbReference>
<dbReference type="GO" id="GO:0016757">
    <property type="term" value="F:glycosyltransferase activity"/>
    <property type="evidence" value="ECO:0007669"/>
    <property type="project" value="UniProtKB-KW"/>
</dbReference>
<protein>
    <submittedName>
        <fullName evidence="6">Glycosyltransferase</fullName>
    </submittedName>
</protein>
<dbReference type="Gene3D" id="3.90.550.10">
    <property type="entry name" value="Spore Coat Polysaccharide Biosynthesis Protein SpsA, Chain A"/>
    <property type="match status" value="1"/>
</dbReference>
<keyword evidence="4" id="KW-0812">Transmembrane</keyword>
<gene>
    <name evidence="6" type="ORF">ATC1_131013</name>
</gene>
<dbReference type="Gene3D" id="1.25.10.10">
    <property type="entry name" value="Leucine-rich Repeat Variant"/>
    <property type="match status" value="1"/>
</dbReference>
<evidence type="ECO:0000256" key="2">
    <source>
        <dbReference type="ARBA" id="ARBA00022676"/>
    </source>
</evidence>
<dbReference type="CDD" id="cd06423">
    <property type="entry name" value="CESA_like"/>
    <property type="match status" value="1"/>
</dbReference>
<dbReference type="SUPFAM" id="SSF53448">
    <property type="entry name" value="Nucleotide-diphospho-sugar transferases"/>
    <property type="match status" value="1"/>
</dbReference>
<dbReference type="AlphaFoldDB" id="A0A0S7BRN5"/>
<dbReference type="OrthoDB" id="9797391at2"/>
<feature type="transmembrane region" description="Helical" evidence="4">
    <location>
        <begin position="6"/>
        <end position="26"/>
    </location>
</feature>
<keyword evidence="4" id="KW-1133">Transmembrane helix</keyword>
<dbReference type="Pfam" id="PF00535">
    <property type="entry name" value="Glycos_transf_2"/>
    <property type="match status" value="1"/>
</dbReference>
<dbReference type="PANTHER" id="PTHR43630">
    <property type="entry name" value="POLY-BETA-1,6-N-ACETYL-D-GLUCOSAMINE SYNTHASE"/>
    <property type="match status" value="1"/>
</dbReference>
<dbReference type="InterPro" id="IPR004155">
    <property type="entry name" value="PBS_lyase_HEAT"/>
</dbReference>
<keyword evidence="2" id="KW-0328">Glycosyltransferase</keyword>
<reference evidence="6" key="1">
    <citation type="journal article" date="2015" name="Genome Announc.">
        <title>Draft Genome Sequence of Anaerolineae Strain TC1, a Novel Isolate from a Methanogenic Wastewater Treatment System.</title>
        <authorList>
            <person name="Matsuura N."/>
            <person name="Tourlousse D.M."/>
            <person name="Sun L."/>
            <person name="Toyonaga M."/>
            <person name="Kuroda K."/>
            <person name="Ohashi A."/>
            <person name="Cruz R."/>
            <person name="Yamaguchi T."/>
            <person name="Sekiguchi Y."/>
        </authorList>
    </citation>
    <scope>NUCLEOTIDE SEQUENCE [LARGE SCALE GENOMIC DNA]</scope>
    <source>
        <strain evidence="6">TC1</strain>
    </source>
</reference>
<feature type="transmembrane region" description="Helical" evidence="4">
    <location>
        <begin position="861"/>
        <end position="878"/>
    </location>
</feature>
<dbReference type="InterPro" id="IPR029044">
    <property type="entry name" value="Nucleotide-diphossugar_trans"/>
</dbReference>
<feature type="domain" description="Glycosyltransferase 2-like" evidence="5">
    <location>
        <begin position="551"/>
        <end position="675"/>
    </location>
</feature>
<dbReference type="STRING" id="1678840.ATC1_131013"/>
<evidence type="ECO:0000259" key="5">
    <source>
        <dbReference type="Pfam" id="PF00535"/>
    </source>
</evidence>
<evidence type="ECO:0000256" key="1">
    <source>
        <dbReference type="ARBA" id="ARBA00006739"/>
    </source>
</evidence>
<dbReference type="PATRIC" id="fig|1678840.3.peg.2416"/>
<keyword evidence="4" id="KW-0472">Membrane</keyword>
<dbReference type="InterPro" id="IPR001173">
    <property type="entry name" value="Glyco_trans_2-like"/>
</dbReference>